<protein>
    <submittedName>
        <fullName evidence="12">Ferrioxamine B receptor</fullName>
    </submittedName>
</protein>
<feature type="domain" description="Fe/B12 periplasmic-binding" evidence="11">
    <location>
        <begin position="706"/>
        <end position="1006"/>
    </location>
</feature>
<dbReference type="Gene3D" id="2.170.130.10">
    <property type="entry name" value="TonB-dependent receptor, plug domain"/>
    <property type="match status" value="1"/>
</dbReference>
<dbReference type="GO" id="GO:0015344">
    <property type="term" value="F:siderophore uptake transmembrane transporter activity"/>
    <property type="evidence" value="ECO:0007669"/>
    <property type="project" value="TreeGrafter"/>
</dbReference>
<keyword evidence="12" id="KW-0675">Receptor</keyword>
<reference evidence="12 13" key="1">
    <citation type="submission" date="2012-10" db="EMBL/GenBank/DDBJ databases">
        <title>Genome sequencing and analysis of entomopathogenic fungi Beauveria bassiana D1-5.</title>
        <authorList>
            <person name="Li Q."/>
            <person name="Wang L."/>
            <person name="Zhang Z."/>
            <person name="Wang Q."/>
            <person name="Ren J."/>
            <person name="Wang M."/>
            <person name="Xu W."/>
            <person name="Wang J."/>
            <person name="Lu Y."/>
            <person name="Du Q."/>
            <person name="Sun Z."/>
        </authorList>
    </citation>
    <scope>NUCLEOTIDE SEQUENCE [LARGE SCALE GENOMIC DNA]</scope>
    <source>
        <strain evidence="12 13">D1-5</strain>
    </source>
</reference>
<feature type="region of interest" description="Disordered" evidence="9">
    <location>
        <begin position="47"/>
        <end position="78"/>
    </location>
</feature>
<dbReference type="InterPro" id="IPR039426">
    <property type="entry name" value="TonB-dep_rcpt-like"/>
</dbReference>
<dbReference type="SUPFAM" id="SSF53807">
    <property type="entry name" value="Helical backbone' metal receptor"/>
    <property type="match status" value="1"/>
</dbReference>
<evidence type="ECO:0000256" key="10">
    <source>
        <dbReference type="SAM" id="SignalP"/>
    </source>
</evidence>
<evidence type="ECO:0000256" key="3">
    <source>
        <dbReference type="ARBA" id="ARBA00022448"/>
    </source>
</evidence>
<evidence type="ECO:0000259" key="11">
    <source>
        <dbReference type="PROSITE" id="PS50983"/>
    </source>
</evidence>
<proteinExistence type="inferred from homology"/>
<evidence type="ECO:0000256" key="1">
    <source>
        <dbReference type="ARBA" id="ARBA00004571"/>
    </source>
</evidence>
<organism evidence="12 13">
    <name type="scientific">Beauveria bassiana D1-5</name>
    <dbReference type="NCBI Taxonomy" id="1245745"/>
    <lineage>
        <taxon>Eukaryota</taxon>
        <taxon>Fungi</taxon>
        <taxon>Dikarya</taxon>
        <taxon>Ascomycota</taxon>
        <taxon>Pezizomycotina</taxon>
        <taxon>Sordariomycetes</taxon>
        <taxon>Hypocreomycetidae</taxon>
        <taxon>Hypocreales</taxon>
        <taxon>Cordycipitaceae</taxon>
        <taxon>Beauveria</taxon>
    </lineage>
</organism>
<name>A0A0A2W0A6_BEABA</name>
<dbReference type="EMBL" id="ANFO01000044">
    <property type="protein sequence ID" value="KGQ13328.1"/>
    <property type="molecule type" value="Genomic_DNA"/>
</dbReference>
<dbReference type="InterPro" id="IPR000531">
    <property type="entry name" value="Beta-barrel_TonB"/>
</dbReference>
<dbReference type="GO" id="GO:0038023">
    <property type="term" value="F:signaling receptor activity"/>
    <property type="evidence" value="ECO:0007669"/>
    <property type="project" value="InterPro"/>
</dbReference>
<dbReference type="InterPro" id="IPR037066">
    <property type="entry name" value="Plug_dom_sf"/>
</dbReference>
<keyword evidence="7" id="KW-0472">Membrane</keyword>
<dbReference type="Gene3D" id="2.40.170.20">
    <property type="entry name" value="TonB-dependent receptor, beta-barrel domain"/>
    <property type="match status" value="1"/>
</dbReference>
<dbReference type="InterPro" id="IPR012910">
    <property type="entry name" value="Plug_dom"/>
</dbReference>
<dbReference type="InterPro" id="IPR036942">
    <property type="entry name" value="Beta-barrel_TonB_sf"/>
</dbReference>
<dbReference type="SUPFAM" id="SSF56935">
    <property type="entry name" value="Porins"/>
    <property type="match status" value="1"/>
</dbReference>
<evidence type="ECO:0000256" key="7">
    <source>
        <dbReference type="ARBA" id="ARBA00023136"/>
    </source>
</evidence>
<dbReference type="NCBIfam" id="TIGR01783">
    <property type="entry name" value="TonB-siderophor"/>
    <property type="match status" value="1"/>
</dbReference>
<keyword evidence="5 10" id="KW-0732">Signal</keyword>
<dbReference type="GO" id="GO:0015891">
    <property type="term" value="P:siderophore transport"/>
    <property type="evidence" value="ECO:0007669"/>
    <property type="project" value="InterPro"/>
</dbReference>
<feature type="chain" id="PRO_5001996238" evidence="10">
    <location>
        <begin position="30"/>
        <end position="1033"/>
    </location>
</feature>
<dbReference type="Gene3D" id="3.40.50.1980">
    <property type="entry name" value="Nitrogenase molybdenum iron protein domain"/>
    <property type="match status" value="2"/>
</dbReference>
<dbReference type="Proteomes" id="UP000030106">
    <property type="component" value="Unassembled WGS sequence"/>
</dbReference>
<keyword evidence="6" id="KW-0798">TonB box</keyword>
<dbReference type="CDD" id="cd01347">
    <property type="entry name" value="ligand_gated_channel"/>
    <property type="match status" value="1"/>
</dbReference>
<keyword evidence="4" id="KW-0812">Transmembrane</keyword>
<comment type="caution">
    <text evidence="12">The sequence shown here is derived from an EMBL/GenBank/DDBJ whole genome shotgun (WGS) entry which is preliminary data.</text>
</comment>
<gene>
    <name evidence="12" type="ORF">BBAD15_g864</name>
</gene>
<evidence type="ECO:0000256" key="6">
    <source>
        <dbReference type="ARBA" id="ARBA00023077"/>
    </source>
</evidence>
<evidence type="ECO:0000256" key="2">
    <source>
        <dbReference type="ARBA" id="ARBA00009810"/>
    </source>
</evidence>
<dbReference type="InterPro" id="IPR010105">
    <property type="entry name" value="TonB_sidphr_rcpt"/>
</dbReference>
<dbReference type="Pfam" id="PF01497">
    <property type="entry name" value="Peripla_BP_2"/>
    <property type="match status" value="1"/>
</dbReference>
<dbReference type="PROSITE" id="PS52016">
    <property type="entry name" value="TONB_DEPENDENT_REC_3"/>
    <property type="match status" value="1"/>
</dbReference>
<evidence type="ECO:0000313" key="13">
    <source>
        <dbReference type="Proteomes" id="UP000030106"/>
    </source>
</evidence>
<keyword evidence="8" id="KW-0998">Cell outer membrane</keyword>
<dbReference type="PROSITE" id="PS00430">
    <property type="entry name" value="TONB_DEPENDENT_REC_1"/>
    <property type="match status" value="1"/>
</dbReference>
<evidence type="ECO:0000313" key="12">
    <source>
        <dbReference type="EMBL" id="KGQ13328.1"/>
    </source>
</evidence>
<feature type="signal peptide" evidence="10">
    <location>
        <begin position="1"/>
        <end position="29"/>
    </location>
</feature>
<accession>A0A0A2W0A6</accession>
<sequence>MNRIPFGSTFVRQALLNSKLLIISTFIVGAPAFAADKPKEDTLTVVANANPDGSPTSYTQDDSTIASRSKTPRSEIPQSVSVVTPQVIDDYAVTSVNDAMKFVSGVTQSNTLGGIEDGFVKRGFGSNSDGSVFIDGVRSNQGLAMDSSIDRVEVLKGSASLLYGILNPGGVINLVSKKPQYTWNTHVSGTSSSNGGGSGMVDVTGPLGNGFAFRLVAERQHEGYWRNFGTDEHTLIAPSLSWYGDKASFNISYVEYKFDIPYDRGTAFINGKPLNIPYDRRIDDYANHAWGKNKRLTTNYAYKLDDTWETNLNYAWMQRRYDSNEVRATAVDPNSGLVSRRADANRGFNHQTDYASWDISGSPELLGMTHDITLGADYEQNETYKKYSYRGKVTKTFNMYNPVYGVSPVTNGSTYSDSNSNLRTNLYSRSVFAKDSIHLTDEWIAVLGGRLQRYTQTSSAGWVNPQTTLEDRGNAFLPQLGLVYKIVPDVSLYGSYSKSFTPSTQTDDNGNVASTEKGTTWEVGAKWQMSPRLTSSLALYRIDEKDMSVFINGVTRNIPKARSTGAELELNGEIAQDWNLTANYSYDKTEIVEDDINPVNVGNRLVNAPTTMGGLYLSHTLRFSWLPGELRLGGGGRYVGSRAGDPENSFTMPAYTVADAFVAWDSKLVGKNTELKLNVKNLFDREYYESSAGNLRVIEVPDNPQRLVVGESRMIYTLALVEDGNPAKRVVGWPADLQRLDPQTWNRYTTAFPAIKDIPIIGNNNFSQISVEKVIALHPDLVILPIYAKKESNHDSFLSQLTQAHIPVIYVDFRVDQLNNTVPSLRILGEALNDQPKTEKFIAFYQKHMEKIAKRLAGNKPIKPTVMLQLHLGDKSDCCTTVGRGNLADLLAFAGGDNIAVSRFPGVYGKISPEALLTVNPDIYIATGSAGPGQTGRLQLGSEVTAAQAQESFSGVLGQQKVISNLNAIQHGKAWAVWHNFYLSPWHLLDVEFFAKTFHPQLFADMDPQQTLDEMNQQFLAVKETGTYWTKLK</sequence>
<comment type="similarity">
    <text evidence="2">Belongs to the TonB-dependent receptor family.</text>
</comment>
<evidence type="ECO:0000256" key="8">
    <source>
        <dbReference type="ARBA" id="ARBA00023237"/>
    </source>
</evidence>
<dbReference type="HOGENOM" id="CLU_293882_0_0_1"/>
<evidence type="ECO:0000256" key="4">
    <source>
        <dbReference type="ARBA" id="ARBA00022692"/>
    </source>
</evidence>
<dbReference type="PANTHER" id="PTHR32552:SF85">
    <property type="entry name" value="BLL7968 PROTEIN"/>
    <property type="match status" value="1"/>
</dbReference>
<dbReference type="AlphaFoldDB" id="A0A0A2W0A6"/>
<evidence type="ECO:0000256" key="9">
    <source>
        <dbReference type="SAM" id="MobiDB-lite"/>
    </source>
</evidence>
<dbReference type="InterPro" id="IPR010916">
    <property type="entry name" value="TonB_box_CS"/>
</dbReference>
<dbReference type="PROSITE" id="PS50983">
    <property type="entry name" value="FE_B12_PBP"/>
    <property type="match status" value="1"/>
</dbReference>
<feature type="compositionally biased region" description="Polar residues" evidence="9">
    <location>
        <begin position="47"/>
        <end position="69"/>
    </location>
</feature>
<evidence type="ECO:0000256" key="5">
    <source>
        <dbReference type="ARBA" id="ARBA00022729"/>
    </source>
</evidence>
<keyword evidence="3" id="KW-0813">Transport</keyword>
<comment type="subcellular location">
    <subcellularLocation>
        <location evidence="1">Cell outer membrane</location>
        <topology evidence="1">Multi-pass membrane protein</topology>
    </subcellularLocation>
</comment>
<dbReference type="PANTHER" id="PTHR32552">
    <property type="entry name" value="FERRICHROME IRON RECEPTOR-RELATED"/>
    <property type="match status" value="1"/>
</dbReference>
<dbReference type="Pfam" id="PF00593">
    <property type="entry name" value="TonB_dep_Rec_b-barrel"/>
    <property type="match status" value="1"/>
</dbReference>
<dbReference type="Pfam" id="PF07715">
    <property type="entry name" value="Plug"/>
    <property type="match status" value="1"/>
</dbReference>
<dbReference type="InterPro" id="IPR002491">
    <property type="entry name" value="ABC_transptr_periplasmic_BD"/>
</dbReference>